<dbReference type="InterPro" id="IPR001867">
    <property type="entry name" value="OmpR/PhoB-type_DNA-bd"/>
</dbReference>
<gene>
    <name evidence="6" type="ORF">SAMN05443637_110175</name>
</gene>
<keyword evidence="7" id="KW-1185">Reference proteome</keyword>
<dbReference type="Gene3D" id="1.10.10.10">
    <property type="entry name" value="Winged helix-like DNA-binding domain superfamily/Winged helix DNA-binding domain"/>
    <property type="match status" value="1"/>
</dbReference>
<dbReference type="SMART" id="SM00862">
    <property type="entry name" value="Trans_reg_C"/>
    <property type="match status" value="1"/>
</dbReference>
<dbReference type="InterPro" id="IPR016032">
    <property type="entry name" value="Sig_transdc_resp-reg_C-effctor"/>
</dbReference>
<dbReference type="EMBL" id="FRAP01000010">
    <property type="protein sequence ID" value="SHK70337.1"/>
    <property type="molecule type" value="Genomic_DNA"/>
</dbReference>
<organism evidence="6 7">
    <name type="scientific">Pseudonocardia thermophila</name>
    <dbReference type="NCBI Taxonomy" id="1848"/>
    <lineage>
        <taxon>Bacteria</taxon>
        <taxon>Bacillati</taxon>
        <taxon>Actinomycetota</taxon>
        <taxon>Actinomycetes</taxon>
        <taxon>Pseudonocardiales</taxon>
        <taxon>Pseudonocardiaceae</taxon>
        <taxon>Pseudonocardia</taxon>
    </lineage>
</organism>
<feature type="compositionally biased region" description="Basic and acidic residues" evidence="4">
    <location>
        <begin position="1"/>
        <end position="16"/>
    </location>
</feature>
<dbReference type="OrthoDB" id="3928741at2"/>
<dbReference type="SUPFAM" id="SSF46894">
    <property type="entry name" value="C-terminal effector domain of the bipartite response regulators"/>
    <property type="match status" value="1"/>
</dbReference>
<dbReference type="RefSeq" id="WP_073457661.1">
    <property type="nucleotide sequence ID" value="NZ_CALGVN010000048.1"/>
</dbReference>
<evidence type="ECO:0000259" key="5">
    <source>
        <dbReference type="SMART" id="SM00862"/>
    </source>
</evidence>
<reference evidence="6 7" key="1">
    <citation type="submission" date="2016-11" db="EMBL/GenBank/DDBJ databases">
        <authorList>
            <person name="Jaros S."/>
            <person name="Januszkiewicz K."/>
            <person name="Wedrychowicz H."/>
        </authorList>
    </citation>
    <scope>NUCLEOTIDE SEQUENCE [LARGE SCALE GENOMIC DNA]</scope>
    <source>
        <strain evidence="6 7">DSM 43832</strain>
    </source>
</reference>
<keyword evidence="1" id="KW-0805">Transcription regulation</keyword>
<feature type="region of interest" description="Disordered" evidence="4">
    <location>
        <begin position="1"/>
        <end position="31"/>
    </location>
</feature>
<evidence type="ECO:0000313" key="7">
    <source>
        <dbReference type="Proteomes" id="UP000184363"/>
    </source>
</evidence>
<dbReference type="InterPro" id="IPR029016">
    <property type="entry name" value="GAF-like_dom_sf"/>
</dbReference>
<evidence type="ECO:0000256" key="3">
    <source>
        <dbReference type="ARBA" id="ARBA00023163"/>
    </source>
</evidence>
<proteinExistence type="predicted"/>
<sequence>MSATDPVRDALERTREAVLSGGTPALPPREVVSRSWERSLAAHVDPEHDTPPYEHEPAELERIRRSHPLAPVLPLLRQTLVEIADQAKHMMIVTDERGLIMWREGDRDVLRRAEPVGLVEGTRWSEDAIGTNAMGTALAADEPVTIHSAEHLVRTYHSWTCAAAPIHDPDTGELIGAVDVTGAARTFHPTTLALVVAAAKLAESHLAAQIAVRDERLLAKGLPHLTALRGGPGALLAPSGRVLAAQPAGWLPARVHLPHSGDRVRFEGGEAVLEPLAEGWLARPVDRGARTLPVLTVSFLGAHRPVVHVDGRPVQLSRRHAELLALLVLHPEGLTADALATMLHGDHGKTVTIRAEVHRLRGVLGPAILRTQPYRLTARVDADFREVREALMSGRVRDAALAYRGPLLPCSDAPAIREERELLTGAVRAAVLRSGDVDAMWALLRAGGDTDPELLHRLRARLPDPDPRRAILAARPADDG</sequence>
<dbReference type="InterPro" id="IPR003018">
    <property type="entry name" value="GAF"/>
</dbReference>
<feature type="domain" description="OmpR/PhoB-type" evidence="5">
    <location>
        <begin position="311"/>
        <end position="376"/>
    </location>
</feature>
<dbReference type="AlphaFoldDB" id="A0A1M6UMB2"/>
<evidence type="ECO:0000313" key="6">
    <source>
        <dbReference type="EMBL" id="SHK70337.1"/>
    </source>
</evidence>
<dbReference type="Proteomes" id="UP000184363">
    <property type="component" value="Unassembled WGS sequence"/>
</dbReference>
<dbReference type="InterPro" id="IPR036388">
    <property type="entry name" value="WH-like_DNA-bd_sf"/>
</dbReference>
<dbReference type="GO" id="GO:0000160">
    <property type="term" value="P:phosphorelay signal transduction system"/>
    <property type="evidence" value="ECO:0007669"/>
    <property type="project" value="InterPro"/>
</dbReference>
<accession>A0A1M6UMB2</accession>
<name>A0A1M6UMB2_PSETH</name>
<keyword evidence="2" id="KW-0238">DNA-binding</keyword>
<protein>
    <submittedName>
        <fullName evidence="6">GAF domain-containing protein</fullName>
    </submittedName>
</protein>
<dbReference type="SUPFAM" id="SSF55781">
    <property type="entry name" value="GAF domain-like"/>
    <property type="match status" value="1"/>
</dbReference>
<evidence type="ECO:0000256" key="4">
    <source>
        <dbReference type="SAM" id="MobiDB-lite"/>
    </source>
</evidence>
<evidence type="ECO:0000256" key="1">
    <source>
        <dbReference type="ARBA" id="ARBA00023015"/>
    </source>
</evidence>
<evidence type="ECO:0000256" key="2">
    <source>
        <dbReference type="ARBA" id="ARBA00023125"/>
    </source>
</evidence>
<dbReference type="STRING" id="1848.SAMN05443637_110175"/>
<dbReference type="Pfam" id="PF01590">
    <property type="entry name" value="GAF"/>
    <property type="match status" value="1"/>
</dbReference>
<dbReference type="GO" id="GO:0003677">
    <property type="term" value="F:DNA binding"/>
    <property type="evidence" value="ECO:0007669"/>
    <property type="project" value="UniProtKB-KW"/>
</dbReference>
<dbReference type="GO" id="GO:0006355">
    <property type="term" value="P:regulation of DNA-templated transcription"/>
    <property type="evidence" value="ECO:0007669"/>
    <property type="project" value="InterPro"/>
</dbReference>
<dbReference type="Gene3D" id="3.30.450.40">
    <property type="match status" value="1"/>
</dbReference>
<keyword evidence="3" id="KW-0804">Transcription</keyword>